<feature type="compositionally biased region" description="Polar residues" evidence="1">
    <location>
        <begin position="878"/>
        <end position="896"/>
    </location>
</feature>
<feature type="compositionally biased region" description="Polar residues" evidence="1">
    <location>
        <begin position="411"/>
        <end position="430"/>
    </location>
</feature>
<gene>
    <name evidence="2" type="ORF">K491DRAFT_612793</name>
</gene>
<feature type="region of interest" description="Disordered" evidence="1">
    <location>
        <begin position="1236"/>
        <end position="1268"/>
    </location>
</feature>
<organism evidence="2 3">
    <name type="scientific">Lophiostoma macrostomum CBS 122681</name>
    <dbReference type="NCBI Taxonomy" id="1314788"/>
    <lineage>
        <taxon>Eukaryota</taxon>
        <taxon>Fungi</taxon>
        <taxon>Dikarya</taxon>
        <taxon>Ascomycota</taxon>
        <taxon>Pezizomycotina</taxon>
        <taxon>Dothideomycetes</taxon>
        <taxon>Pleosporomycetidae</taxon>
        <taxon>Pleosporales</taxon>
        <taxon>Lophiostomataceae</taxon>
        <taxon>Lophiostoma</taxon>
    </lineage>
</organism>
<feature type="compositionally biased region" description="Polar residues" evidence="1">
    <location>
        <begin position="630"/>
        <end position="653"/>
    </location>
</feature>
<feature type="compositionally biased region" description="Basic and acidic residues" evidence="1">
    <location>
        <begin position="1038"/>
        <end position="1051"/>
    </location>
</feature>
<feature type="compositionally biased region" description="Pro residues" evidence="1">
    <location>
        <begin position="934"/>
        <end position="943"/>
    </location>
</feature>
<accession>A0A6A6SPU4</accession>
<dbReference type="EMBL" id="MU004540">
    <property type="protein sequence ID" value="KAF2648408.1"/>
    <property type="molecule type" value="Genomic_DNA"/>
</dbReference>
<dbReference type="OrthoDB" id="194139at2759"/>
<feature type="compositionally biased region" description="Polar residues" evidence="1">
    <location>
        <begin position="72"/>
        <end position="83"/>
    </location>
</feature>
<feature type="compositionally biased region" description="Polar residues" evidence="1">
    <location>
        <begin position="1104"/>
        <end position="1121"/>
    </location>
</feature>
<feature type="compositionally biased region" description="Low complexity" evidence="1">
    <location>
        <begin position="949"/>
        <end position="959"/>
    </location>
</feature>
<feature type="compositionally biased region" description="Low complexity" evidence="1">
    <location>
        <begin position="219"/>
        <end position="229"/>
    </location>
</feature>
<sequence length="1268" mass="137839">MLSRASSDAGTRLRRSKSASTVPSHRTPVPEPWDPDVAQQHAIAAATTAFARAQGQGAAEWSKKRSSELSRAKSNASRKSQGSHFPPREPSIRSIPTQRPGQMLGVSRQARNAPVMDMEKFPPFQVTPSTGKSGSSMTSNENMRPSSQPKPQRVSASSSVTSQQIRKARSMYYASSVQTGSPIARPPAKYLTTPPISPPPDSTLLLARSQEGYLRRPRSAAISTRASARLPTSTVPNDAIDKARDRCLQDFQQRRQVKHKPSLFLAPFRKRQDKSRTKVPPLPGGDITYDSHRLPTRSAANVASIEFKPLKEKRSISDSLRNKFKKVFRRTSHKSTTLPVQQIEASRDYFSDPVVQGAPAEPMARPLGTPSPDEDTLQRFRSRSPSFEGTRAALVRPNSRGSNHSVRSEASLANTTSRVTSWATSSASGTLTQREIKRLTVIHEAKDSISSVAGHQCIPPSPTRKPPPLPGFAAFRDPMPMDSVLEETSTPVDPKRVFSALMKELEPSKDAPSQTATIHTPAGDEDVFASDLFPELHPSVTGDLHSSASKAFRTSLSSELQRPASHTRLDSSVQSKATIKSSSIKSLGRALKSTIRTVTPSGPPSSPYLEGTASVRGVVRIPRPIAAGSAASTPAGQQNKGCEESTTGSIDFTLPSRSQATQNLEPENIVKPSAEQIQKRVKKAQGRWKTPLEENNIPLLPRQTERTYKVANIVSATTSQSRLQEQTPPPTLFGIENVTPLEKEPRREQPHTSPRPMPLFSPLSPSVYSRNTDGLSIMPNDSVMSLDGAVGEDGGSAVIITSRAVKSYVVGTPSPERTVNSTQSSRDWKAWLSHEVSELESMPHEDIALQDQYSPHHRHLRELTQISDEERAGDDDNSTNSPSSLQQQGNLETPTNPHGVAGRSMVVKGPPGSGASPSSYEELQTVRRVSERPPLSPTSMPPPKQRRVSSILSEGSSLSQPRAGSRTSQKMNGPFPFIDRRRRSSYNSARGSRYTGSSTESGSSSSKATPNPSPKVYSDYSAPPTDGTSRHTPNTRLKRSEVTDCDKENRRQSSPPSFAERISGVAGSSKEQLQTERLSHVSGTSKELSRPRSFLGPSNLGPDRTSSILALYTSSTDQEQTNVDKPEPPLPRIRLRVRPLSQGKLTTRPKSAFDLRSSNSPWGASSSPSPSPPPRLAGMDTSPADWMRRPALHLKQSSSTLALNKEPSPGSDDRHIDALLRRSGSVTPGQRMAERFIREREAPSGAGSPASMRSGVDRRSMTGSPVFV</sequence>
<feature type="compositionally biased region" description="Polar residues" evidence="1">
    <location>
        <begin position="544"/>
        <end position="560"/>
    </location>
</feature>
<feature type="compositionally biased region" description="Low complexity" evidence="1">
    <location>
        <begin position="38"/>
        <end position="59"/>
    </location>
</feature>
<evidence type="ECO:0000256" key="1">
    <source>
        <dbReference type="SAM" id="MobiDB-lite"/>
    </source>
</evidence>
<feature type="compositionally biased region" description="Basic and acidic residues" evidence="1">
    <location>
        <begin position="61"/>
        <end position="71"/>
    </location>
</feature>
<feature type="compositionally biased region" description="Basic and acidic residues" evidence="1">
    <location>
        <begin position="741"/>
        <end position="750"/>
    </location>
</feature>
<feature type="compositionally biased region" description="Pro residues" evidence="1">
    <location>
        <begin position="459"/>
        <end position="470"/>
    </location>
</feature>
<keyword evidence="3" id="KW-1185">Reference proteome</keyword>
<feature type="compositionally biased region" description="Low complexity" evidence="1">
    <location>
        <begin position="1157"/>
        <end position="1168"/>
    </location>
</feature>
<feature type="region of interest" description="Disordered" evidence="1">
    <location>
        <begin position="540"/>
        <end position="583"/>
    </location>
</feature>
<feature type="region of interest" description="Disordered" evidence="1">
    <location>
        <begin position="867"/>
        <end position="1183"/>
    </location>
</feature>
<feature type="compositionally biased region" description="Polar residues" evidence="1">
    <location>
        <begin position="126"/>
        <end position="165"/>
    </location>
</feature>
<feature type="compositionally biased region" description="Polar residues" evidence="1">
    <location>
        <begin position="960"/>
        <end position="971"/>
    </location>
</feature>
<proteinExistence type="predicted"/>
<evidence type="ECO:0000313" key="3">
    <source>
        <dbReference type="Proteomes" id="UP000799324"/>
    </source>
</evidence>
<feature type="region of interest" description="Disordered" evidence="1">
    <location>
        <begin position="453"/>
        <end position="477"/>
    </location>
</feature>
<feature type="compositionally biased region" description="Polar residues" evidence="1">
    <location>
        <begin position="1026"/>
        <end position="1035"/>
    </location>
</feature>
<feature type="region of interest" description="Disordered" evidence="1">
    <location>
        <begin position="356"/>
        <end position="430"/>
    </location>
</feature>
<feature type="region of interest" description="Disordered" evidence="1">
    <location>
        <begin position="271"/>
        <end position="292"/>
    </location>
</feature>
<reference evidence="2" key="1">
    <citation type="journal article" date="2020" name="Stud. Mycol.">
        <title>101 Dothideomycetes genomes: a test case for predicting lifestyles and emergence of pathogens.</title>
        <authorList>
            <person name="Haridas S."/>
            <person name="Albert R."/>
            <person name="Binder M."/>
            <person name="Bloem J."/>
            <person name="Labutti K."/>
            <person name="Salamov A."/>
            <person name="Andreopoulos B."/>
            <person name="Baker S."/>
            <person name="Barry K."/>
            <person name="Bills G."/>
            <person name="Bluhm B."/>
            <person name="Cannon C."/>
            <person name="Castanera R."/>
            <person name="Culley D."/>
            <person name="Daum C."/>
            <person name="Ezra D."/>
            <person name="Gonzalez J."/>
            <person name="Henrissat B."/>
            <person name="Kuo A."/>
            <person name="Liang C."/>
            <person name="Lipzen A."/>
            <person name="Lutzoni F."/>
            <person name="Magnuson J."/>
            <person name="Mondo S."/>
            <person name="Nolan M."/>
            <person name="Ohm R."/>
            <person name="Pangilinan J."/>
            <person name="Park H.-J."/>
            <person name="Ramirez L."/>
            <person name="Alfaro M."/>
            <person name="Sun H."/>
            <person name="Tritt A."/>
            <person name="Yoshinaga Y."/>
            <person name="Zwiers L.-H."/>
            <person name="Turgeon B."/>
            <person name="Goodwin S."/>
            <person name="Spatafora J."/>
            <person name="Crous P."/>
            <person name="Grigoriev I."/>
        </authorList>
    </citation>
    <scope>NUCLEOTIDE SEQUENCE</scope>
    <source>
        <strain evidence="2">CBS 122681</strain>
    </source>
</reference>
<evidence type="ECO:0000313" key="2">
    <source>
        <dbReference type="EMBL" id="KAF2648408.1"/>
    </source>
</evidence>
<feature type="compositionally biased region" description="Low complexity" evidence="1">
    <location>
        <begin position="990"/>
        <end position="1006"/>
    </location>
</feature>
<feature type="region of interest" description="Disordered" evidence="1">
    <location>
        <begin position="719"/>
        <end position="766"/>
    </location>
</feature>
<dbReference type="Proteomes" id="UP000799324">
    <property type="component" value="Unassembled WGS sequence"/>
</dbReference>
<name>A0A6A6SPU4_9PLEO</name>
<protein>
    <submittedName>
        <fullName evidence="2">Uncharacterized protein</fullName>
    </submittedName>
</protein>
<dbReference type="AlphaFoldDB" id="A0A6A6SPU4"/>
<feature type="region of interest" description="Disordered" evidence="1">
    <location>
        <begin position="626"/>
        <end position="653"/>
    </location>
</feature>
<feature type="region of interest" description="Disordered" evidence="1">
    <location>
        <begin position="1"/>
        <end position="237"/>
    </location>
</feature>
<feature type="compositionally biased region" description="Low complexity" evidence="1">
    <location>
        <begin position="909"/>
        <end position="919"/>
    </location>
</feature>